<evidence type="ECO:0000256" key="2">
    <source>
        <dbReference type="ARBA" id="ARBA00022898"/>
    </source>
</evidence>
<gene>
    <name evidence="3" type="ORF">ABVK25_012245</name>
</gene>
<evidence type="ECO:0000313" key="4">
    <source>
        <dbReference type="Proteomes" id="UP001590951"/>
    </source>
</evidence>
<protein>
    <submittedName>
        <fullName evidence="3">Uncharacterized protein</fullName>
    </submittedName>
</protein>
<keyword evidence="2" id="KW-0663">Pyridoxal phosphate</keyword>
<dbReference type="InterPro" id="IPR005814">
    <property type="entry name" value="Aminotrans_3"/>
</dbReference>
<dbReference type="InterPro" id="IPR015424">
    <property type="entry name" value="PyrdxlP-dep_Trfase"/>
</dbReference>
<dbReference type="EMBL" id="JBHFEH010000169">
    <property type="protein sequence ID" value="KAL2045089.1"/>
    <property type="molecule type" value="Genomic_DNA"/>
</dbReference>
<sequence>MISAASSIALRPPIMNGKSAVLHRDLHKDPYQLVEASGLYLTLSDGRQIIDASGGAAVSCIGHGDERIRHVIASQVTKLDYCHSLFFSCGPSETLSRALIDSTDGIMARVFIVNSGSEAMDAALKLARQYFMELSPPQPQRTRFIARQGSYHGNTLGALGISGHKARRSIYEPMLSPNISHVSACNTYRGPREH</sequence>
<reference evidence="3 4" key="1">
    <citation type="submission" date="2024-09" db="EMBL/GenBank/DDBJ databases">
        <title>Rethinking Asexuality: The Enigmatic Case of Functional Sexual Genes in Lepraria (Stereocaulaceae).</title>
        <authorList>
            <person name="Doellman M."/>
            <person name="Sun Y."/>
            <person name="Barcenas-Pena A."/>
            <person name="Lumbsch H.T."/>
            <person name="Grewe F."/>
        </authorList>
    </citation>
    <scope>NUCLEOTIDE SEQUENCE [LARGE SCALE GENOMIC DNA]</scope>
    <source>
        <strain evidence="3 4">Grewe 0041</strain>
    </source>
</reference>
<dbReference type="SUPFAM" id="SSF53383">
    <property type="entry name" value="PLP-dependent transferases"/>
    <property type="match status" value="1"/>
</dbReference>
<dbReference type="Pfam" id="PF00202">
    <property type="entry name" value="Aminotran_3"/>
    <property type="match status" value="1"/>
</dbReference>
<evidence type="ECO:0000256" key="1">
    <source>
        <dbReference type="ARBA" id="ARBA00008954"/>
    </source>
</evidence>
<comment type="similarity">
    <text evidence="1">Belongs to the class-III pyridoxal-phosphate-dependent aminotransferase family.</text>
</comment>
<comment type="caution">
    <text evidence="3">The sequence shown here is derived from an EMBL/GenBank/DDBJ whole genome shotgun (WGS) entry which is preliminary data.</text>
</comment>
<dbReference type="Proteomes" id="UP001590951">
    <property type="component" value="Unassembled WGS sequence"/>
</dbReference>
<dbReference type="InterPro" id="IPR015421">
    <property type="entry name" value="PyrdxlP-dep_Trfase_major"/>
</dbReference>
<keyword evidence="4" id="KW-1185">Reference proteome</keyword>
<accession>A0ABR4AH28</accession>
<organism evidence="3 4">
    <name type="scientific">Lepraria finkii</name>
    <dbReference type="NCBI Taxonomy" id="1340010"/>
    <lineage>
        <taxon>Eukaryota</taxon>
        <taxon>Fungi</taxon>
        <taxon>Dikarya</taxon>
        <taxon>Ascomycota</taxon>
        <taxon>Pezizomycotina</taxon>
        <taxon>Lecanoromycetes</taxon>
        <taxon>OSLEUM clade</taxon>
        <taxon>Lecanoromycetidae</taxon>
        <taxon>Lecanorales</taxon>
        <taxon>Lecanorineae</taxon>
        <taxon>Stereocaulaceae</taxon>
        <taxon>Lepraria</taxon>
    </lineage>
</organism>
<name>A0ABR4AH28_9LECA</name>
<dbReference type="Gene3D" id="3.90.1150.10">
    <property type="entry name" value="Aspartate Aminotransferase, domain 1"/>
    <property type="match status" value="1"/>
</dbReference>
<dbReference type="Gene3D" id="3.40.640.10">
    <property type="entry name" value="Type I PLP-dependent aspartate aminotransferase-like (Major domain)"/>
    <property type="match status" value="1"/>
</dbReference>
<dbReference type="PANTHER" id="PTHR43094">
    <property type="entry name" value="AMINOTRANSFERASE"/>
    <property type="match status" value="1"/>
</dbReference>
<proteinExistence type="inferred from homology"/>
<dbReference type="InterPro" id="IPR015422">
    <property type="entry name" value="PyrdxlP-dep_Trfase_small"/>
</dbReference>
<dbReference type="PANTHER" id="PTHR43094:SF1">
    <property type="entry name" value="AMINOTRANSFERASE CLASS-III"/>
    <property type="match status" value="1"/>
</dbReference>
<evidence type="ECO:0000313" key="3">
    <source>
        <dbReference type="EMBL" id="KAL2045089.1"/>
    </source>
</evidence>